<sequence>MSLICKKKEEKQSISSPPSPLITSPSSPSLTCYSSGNSTLAEIAARVARELSLHDELGAYPDDGAEDFFLHKSETELPRVDEEEDAGDGEFEFPLVSGGPKSSSLVSADEIFHNGQIRPMYEYSSLINLGRIIPRAAGEEHEKQRWGCPRRAPLKLLMTEDYPTIAGEPTEAGFSCSSSESARGKHWRKSSSTTGSGSRRWKLKHLLLNRSNSDGRVAVPLTKASGVNPGADGFTEGRVLTEGEGGGLVSRMEAT</sequence>
<evidence type="ECO:0000313" key="3">
    <source>
        <dbReference type="Proteomes" id="UP001345219"/>
    </source>
</evidence>
<evidence type="ECO:0000256" key="1">
    <source>
        <dbReference type="SAM" id="MobiDB-lite"/>
    </source>
</evidence>
<organism evidence="2 3">
    <name type="scientific">Trapa incisa</name>
    <dbReference type="NCBI Taxonomy" id="236973"/>
    <lineage>
        <taxon>Eukaryota</taxon>
        <taxon>Viridiplantae</taxon>
        <taxon>Streptophyta</taxon>
        <taxon>Embryophyta</taxon>
        <taxon>Tracheophyta</taxon>
        <taxon>Spermatophyta</taxon>
        <taxon>Magnoliopsida</taxon>
        <taxon>eudicotyledons</taxon>
        <taxon>Gunneridae</taxon>
        <taxon>Pentapetalae</taxon>
        <taxon>rosids</taxon>
        <taxon>malvids</taxon>
        <taxon>Myrtales</taxon>
        <taxon>Lythraceae</taxon>
        <taxon>Trapa</taxon>
    </lineage>
</organism>
<feature type="region of interest" description="Disordered" evidence="1">
    <location>
        <begin position="1"/>
        <end position="29"/>
    </location>
</feature>
<name>A0AAN7GI53_9MYRT</name>
<feature type="region of interest" description="Disordered" evidence="1">
    <location>
        <begin position="168"/>
        <end position="198"/>
    </location>
</feature>
<proteinExistence type="predicted"/>
<dbReference type="AlphaFoldDB" id="A0AAN7GI53"/>
<dbReference type="PANTHER" id="PTHR33095:SF23">
    <property type="entry name" value="DUF1645 FAMILY PROTEIN"/>
    <property type="match status" value="1"/>
</dbReference>
<dbReference type="PANTHER" id="PTHR33095">
    <property type="entry name" value="OS07G0619500 PROTEIN"/>
    <property type="match status" value="1"/>
</dbReference>
<feature type="compositionally biased region" description="Basic and acidic residues" evidence="1">
    <location>
        <begin position="1"/>
        <end position="12"/>
    </location>
</feature>
<comment type="caution">
    <text evidence="2">The sequence shown here is derived from an EMBL/GenBank/DDBJ whole genome shotgun (WGS) entry which is preliminary data.</text>
</comment>
<protein>
    <submittedName>
        <fullName evidence="2">Uncharacterized protein</fullName>
    </submittedName>
</protein>
<gene>
    <name evidence="2" type="ORF">SAY87_010673</name>
</gene>
<dbReference type="Pfam" id="PF07816">
    <property type="entry name" value="DUF1645"/>
    <property type="match status" value="1"/>
</dbReference>
<accession>A0AAN7GI53</accession>
<dbReference type="EMBL" id="JAXIOK010000022">
    <property type="protein sequence ID" value="KAK4744361.1"/>
    <property type="molecule type" value="Genomic_DNA"/>
</dbReference>
<dbReference type="InterPro" id="IPR012442">
    <property type="entry name" value="DUF1645_plant"/>
</dbReference>
<dbReference type="Proteomes" id="UP001345219">
    <property type="component" value="Chromosome 9"/>
</dbReference>
<evidence type="ECO:0000313" key="2">
    <source>
        <dbReference type="EMBL" id="KAK4744361.1"/>
    </source>
</evidence>
<feature type="region of interest" description="Disordered" evidence="1">
    <location>
        <begin position="221"/>
        <end position="255"/>
    </location>
</feature>
<keyword evidence="3" id="KW-1185">Reference proteome</keyword>
<reference evidence="2 3" key="1">
    <citation type="journal article" date="2023" name="Hortic Res">
        <title>Pangenome of water caltrop reveals structural variations and asymmetric subgenome divergence after allopolyploidization.</title>
        <authorList>
            <person name="Zhang X."/>
            <person name="Chen Y."/>
            <person name="Wang L."/>
            <person name="Yuan Y."/>
            <person name="Fang M."/>
            <person name="Shi L."/>
            <person name="Lu R."/>
            <person name="Comes H.P."/>
            <person name="Ma Y."/>
            <person name="Chen Y."/>
            <person name="Huang G."/>
            <person name="Zhou Y."/>
            <person name="Zheng Z."/>
            <person name="Qiu Y."/>
        </authorList>
    </citation>
    <scope>NUCLEOTIDE SEQUENCE [LARGE SCALE GENOMIC DNA]</scope>
    <source>
        <tissue evidence="2">Roots</tissue>
    </source>
</reference>
<feature type="compositionally biased region" description="Low complexity" evidence="1">
    <location>
        <begin position="13"/>
        <end position="29"/>
    </location>
</feature>